<dbReference type="AlphaFoldDB" id="A0A8A3S5E0"/>
<dbReference type="KEGG" id="maqe:RJ40_04725"/>
<feature type="region of interest" description="Disordered" evidence="1">
    <location>
        <begin position="195"/>
        <end position="253"/>
    </location>
</feature>
<dbReference type="GeneID" id="76423642"/>
<dbReference type="Proteomes" id="UP001042704">
    <property type="component" value="Chromosome"/>
</dbReference>
<evidence type="ECO:0000313" key="2">
    <source>
        <dbReference type="EMBL" id="QSZ66846.1"/>
    </source>
</evidence>
<evidence type="ECO:0000313" key="3">
    <source>
        <dbReference type="Proteomes" id="UP001042704"/>
    </source>
</evidence>
<gene>
    <name evidence="2" type="ORF">RJ40_04725</name>
</gene>
<dbReference type="EMBL" id="CP036172">
    <property type="protein sequence ID" value="QSZ66846.1"/>
    <property type="molecule type" value="Genomic_DNA"/>
</dbReference>
<name>A0A8A3S5E0_9EURY</name>
<feature type="region of interest" description="Disordered" evidence="1">
    <location>
        <begin position="69"/>
        <end position="96"/>
    </location>
</feature>
<reference evidence="2" key="1">
    <citation type="journal article" date="2001" name="Int. J. Syst. Evol. Microbiol.">
        <title>Methanofollis aquaemaris sp. nov., a methanogen isolated from an aquaculture fish pond.</title>
        <authorList>
            <person name="Lai M.C."/>
            <person name="Chen S.C."/>
        </authorList>
    </citation>
    <scope>NUCLEOTIDE SEQUENCE</scope>
    <source>
        <strain evidence="2">N2F9704</strain>
    </source>
</reference>
<feature type="compositionally biased region" description="Basic and acidic residues" evidence="1">
    <location>
        <begin position="237"/>
        <end position="253"/>
    </location>
</feature>
<dbReference type="RefSeq" id="WP_265582217.1">
    <property type="nucleotide sequence ID" value="NZ_CP036172.1"/>
</dbReference>
<organism evidence="2 3">
    <name type="scientific">Methanofollis aquaemaris</name>
    <dbReference type="NCBI Taxonomy" id="126734"/>
    <lineage>
        <taxon>Archaea</taxon>
        <taxon>Methanobacteriati</taxon>
        <taxon>Methanobacteriota</taxon>
        <taxon>Stenosarchaea group</taxon>
        <taxon>Methanomicrobia</taxon>
        <taxon>Methanomicrobiales</taxon>
        <taxon>Methanomicrobiaceae</taxon>
        <taxon>Methanofollis</taxon>
    </lineage>
</organism>
<keyword evidence="3" id="KW-1185">Reference proteome</keyword>
<proteinExistence type="predicted"/>
<sequence>MVNHEGAPISLVFSEGTCILAEYQDLQGARAWDAVRGLADDPVEAALYLLNGPQIRLAAEFNAKASVPRSDMCSSQEKPRNRQKSEPGPAKGKNASLQVPRGCLIEIKRNATGLEMLDGLKHSGFTGYAIFNLGSDSFTLVFSGGVCILAGGERERGASALVKVGEMTAPGEVAVYSLTDPQLALAREFNQGCLVEGGEEQPPSPPVPPTRRREVGAAPEPLSPAGKDLTRGSGAGKHLERERHVRAPAEVPHEDPVFRDLAALDGIDADQMAADLKDSYVSILDRLELGHLIGENKEKGVK</sequence>
<accession>A0A8A3S5E0</accession>
<protein>
    <submittedName>
        <fullName evidence="2">Uncharacterized protein</fullName>
    </submittedName>
</protein>
<reference evidence="2" key="2">
    <citation type="submission" date="2019-02" db="EMBL/GenBank/DDBJ databases">
        <authorList>
            <person name="Chen S.-C."/>
            <person name="Chien H.-H."/>
            <person name="Lai M.-C."/>
        </authorList>
    </citation>
    <scope>NUCLEOTIDE SEQUENCE</scope>
    <source>
        <strain evidence="2">N2F9704</strain>
    </source>
</reference>
<evidence type="ECO:0000256" key="1">
    <source>
        <dbReference type="SAM" id="MobiDB-lite"/>
    </source>
</evidence>